<dbReference type="OrthoDB" id="73875at2759"/>
<keyword evidence="10" id="KW-1185">Reference proteome</keyword>
<dbReference type="GeneID" id="23632373"/>
<sequence length="736" mass="80208">MRLRAQHSWLPWLGSFSIALYAEVPRPGEKPCPAPCALSGLDTSNWTAYHSVNRLKFCNEPMLLDFSAHTPLKDKSKGHGIKACVLGNGGSDTPLTTSSSNKPSRTEAVNATKISVELAQWNALNAVDASNHLCRPQERAAVGIWIGALVRDDIFRAEVIRKFLEKMNSGEKREKQIAHLCDESHGADFGFGITVAYGDSALETVQEDVKAWADSTCIKNTPQTSQFGDVALTTMPPARRSRRSAPNNKLWSRGLCRSIGVGQGEGCYDLAEKCGISLNDFQKCNPGSNFCSSLQPKQPVCCSEGTLPKPEKGSDGSCAAYTVQGGDTCGSIAAFNGIQTSDVENLNKKTWGWFTCNNLQVMARTCLSDSYPPMPEPVPNAECGPTVPGTNNPAREVDLAGMLQLWGHCGTTSQFCSKAGGNVPPTLACTSNCGTDIVKSPPPAEFKRVAYFEGFSTKRSCIKTDSSQVNEDAYTHIHSAFIGLTQDWKIETSDTQYQWKHFKDLKMKMKKIASFGGWSFSAEAPNCDVFRSGMRPENRKTLATNIADFVTQNNLDGVDIDCYGTSFQMASSECTGPNCKFTGPESGAKKGPCTDTAGYISNAEIQQIVQNGAPGLKQYTDNSDSDVLVFGDNWVAYMTDDRKAKRTARYKDLNFGDVSDWAVDLGAFYPPIGGDPNNNGSVLPYSSMRPILQGCDKYEGQYVTQAWNEAGKIAWTHWQWGPKGKWQNATYGLVHG</sequence>
<evidence type="ECO:0000256" key="3">
    <source>
        <dbReference type="ARBA" id="ARBA00022669"/>
    </source>
</evidence>
<comment type="similarity">
    <text evidence="1">Belongs to the glycosyl hydrolase 18 family. Chitinase class V subfamily.</text>
</comment>
<dbReference type="EMBL" id="ADNJ02000003">
    <property type="protein sequence ID" value="KHO11409.1"/>
    <property type="molecule type" value="Genomic_DNA"/>
</dbReference>
<reference evidence="9 10" key="2">
    <citation type="journal article" date="2014" name="Proc. Natl. Acad. Sci. U.S.A.">
        <title>Trajectory and genomic determinants of fungal-pathogen speciation and host adaptation.</title>
        <authorList>
            <person name="Hu X."/>
            <person name="Xiao G."/>
            <person name="Zheng P."/>
            <person name="Shang Y."/>
            <person name="Su Y."/>
            <person name="Zhang X."/>
            <person name="Liu X."/>
            <person name="Zhan S."/>
            <person name="St Leger R.J."/>
            <person name="Wang C."/>
        </authorList>
    </citation>
    <scope>GENOME REANNOTATION</scope>
    <source>
        <strain evidence="10">ARSEF 23 / ATCC MYA-3075</strain>
    </source>
</reference>
<dbReference type="SUPFAM" id="SSF51445">
    <property type="entry name" value="(Trans)glycosidases"/>
    <property type="match status" value="1"/>
</dbReference>
<dbReference type="Gene3D" id="3.10.350.10">
    <property type="entry name" value="LysM domain"/>
    <property type="match status" value="2"/>
</dbReference>
<reference evidence="9 10" key="1">
    <citation type="journal article" date="2011" name="PLoS Genet.">
        <title>Genome sequencing and comparative transcriptomics of the model entomopathogenic fungi Metarhizium anisopliae and M. acridum.</title>
        <authorList>
            <person name="Gao Q."/>
            <person name="Jin K."/>
            <person name="Ying S.H."/>
            <person name="Zhang Y."/>
            <person name="Xiao G."/>
            <person name="Shang Y."/>
            <person name="Duan Z."/>
            <person name="Hu X."/>
            <person name="Xie X.Q."/>
            <person name="Zhou G."/>
            <person name="Peng G."/>
            <person name="Luo Z."/>
            <person name="Huang W."/>
            <person name="Wang B."/>
            <person name="Fang W."/>
            <person name="Wang S."/>
            <person name="Zhong Y."/>
            <person name="Ma L.J."/>
            <person name="St Leger R.J."/>
            <person name="Zhao G.P."/>
            <person name="Pei Y."/>
            <person name="Feng M.G."/>
            <person name="Xia Y."/>
            <person name="Wang C."/>
        </authorList>
    </citation>
    <scope>NUCLEOTIDE SEQUENCE [LARGE SCALE GENOMIC DNA]</scope>
    <source>
        <strain evidence="10">ARSEF 23 / ATCC MYA-3075</strain>
    </source>
</reference>
<gene>
    <name evidence="9" type="ORF">MAA_10924</name>
</gene>
<dbReference type="InterPro" id="IPR053214">
    <property type="entry name" value="LysM12-like"/>
</dbReference>
<dbReference type="SMART" id="SM00636">
    <property type="entry name" value="Glyco_18"/>
    <property type="match status" value="1"/>
</dbReference>
<evidence type="ECO:0000256" key="4">
    <source>
        <dbReference type="ARBA" id="ARBA00023026"/>
    </source>
</evidence>
<evidence type="ECO:0000256" key="7">
    <source>
        <dbReference type="SAM" id="SignalP"/>
    </source>
</evidence>
<dbReference type="KEGG" id="maj:MAA_10924"/>
<evidence type="ECO:0000313" key="9">
    <source>
        <dbReference type="EMBL" id="KHO11409.1"/>
    </source>
</evidence>
<dbReference type="AlphaFoldDB" id="A0A0B2XHE4"/>
<evidence type="ECO:0000256" key="1">
    <source>
        <dbReference type="ARBA" id="ARBA00008682"/>
    </source>
</evidence>
<evidence type="ECO:0000256" key="5">
    <source>
        <dbReference type="ARBA" id="ARBA00023295"/>
    </source>
</evidence>
<keyword evidence="3" id="KW-0147">Chitin-binding</keyword>
<dbReference type="Pfam" id="PF01476">
    <property type="entry name" value="LysM"/>
    <property type="match status" value="2"/>
</dbReference>
<dbReference type="PANTHER" id="PTHR47700">
    <property type="entry name" value="V CHITINASE, PUTATIVE (AFU_ORTHOLOGUE AFUA_6G13720)-RELATED"/>
    <property type="match status" value="1"/>
</dbReference>
<keyword evidence="7" id="KW-0732">Signal</keyword>
<dbReference type="RefSeq" id="XP_011411172.1">
    <property type="nucleotide sequence ID" value="XM_011412870.1"/>
</dbReference>
<evidence type="ECO:0000259" key="8">
    <source>
        <dbReference type="PROSITE" id="PS51782"/>
    </source>
</evidence>
<dbReference type="EC" id="3.2.1.14" evidence="2"/>
<feature type="domain" description="LysM" evidence="8">
    <location>
        <begin position="319"/>
        <end position="367"/>
    </location>
</feature>
<evidence type="ECO:0000256" key="2">
    <source>
        <dbReference type="ARBA" id="ARBA00012729"/>
    </source>
</evidence>
<dbReference type="GO" id="GO:0008061">
    <property type="term" value="F:chitin binding"/>
    <property type="evidence" value="ECO:0007669"/>
    <property type="project" value="UniProtKB-KW"/>
</dbReference>
<dbReference type="InterPro" id="IPR001223">
    <property type="entry name" value="Glyco_hydro18_cat"/>
</dbReference>
<name>A0A0B2XHE4_METRA</name>
<dbReference type="InterPro" id="IPR029070">
    <property type="entry name" value="Chitinase_insertion_sf"/>
</dbReference>
<dbReference type="SMART" id="SM00257">
    <property type="entry name" value="LysM"/>
    <property type="match status" value="2"/>
</dbReference>
<dbReference type="InterPro" id="IPR017853">
    <property type="entry name" value="GH"/>
</dbReference>
<evidence type="ECO:0000256" key="6">
    <source>
        <dbReference type="ARBA" id="ARBA00044955"/>
    </source>
</evidence>
<dbReference type="GO" id="GO:0005975">
    <property type="term" value="P:carbohydrate metabolic process"/>
    <property type="evidence" value="ECO:0007669"/>
    <property type="project" value="InterPro"/>
</dbReference>
<feature type="domain" description="LysM" evidence="8">
    <location>
        <begin position="257"/>
        <end position="302"/>
    </location>
</feature>
<dbReference type="InterPro" id="IPR036779">
    <property type="entry name" value="LysM_dom_sf"/>
</dbReference>
<dbReference type="Pfam" id="PF00704">
    <property type="entry name" value="Glyco_hydro_18"/>
    <property type="match status" value="1"/>
</dbReference>
<evidence type="ECO:0000313" key="10">
    <source>
        <dbReference type="Proteomes" id="UP000002498"/>
    </source>
</evidence>
<dbReference type="InterPro" id="IPR011583">
    <property type="entry name" value="Chitinase_II/V-like_cat"/>
</dbReference>
<dbReference type="Gene3D" id="3.10.50.10">
    <property type="match status" value="1"/>
</dbReference>
<keyword evidence="5" id="KW-0378">Hydrolase</keyword>
<dbReference type="HOGENOM" id="CLU_001482_2_0_1"/>
<dbReference type="Proteomes" id="UP000002498">
    <property type="component" value="Unassembled WGS sequence"/>
</dbReference>
<dbReference type="Gene3D" id="3.20.20.80">
    <property type="entry name" value="Glycosidases"/>
    <property type="match status" value="2"/>
</dbReference>
<feature type="chain" id="PRO_5002080203" description="chitinase" evidence="7">
    <location>
        <begin position="23"/>
        <end position="736"/>
    </location>
</feature>
<dbReference type="InterPro" id="IPR018392">
    <property type="entry name" value="LysM"/>
</dbReference>
<dbReference type="PANTHER" id="PTHR47700:SF2">
    <property type="entry name" value="CHITINASE"/>
    <property type="match status" value="1"/>
</dbReference>
<keyword evidence="5" id="KW-0326">Glycosidase</keyword>
<feature type="signal peptide" evidence="7">
    <location>
        <begin position="1"/>
        <end position="22"/>
    </location>
</feature>
<keyword evidence="4" id="KW-0843">Virulence</keyword>
<dbReference type="CDD" id="cd00118">
    <property type="entry name" value="LysM"/>
    <property type="match status" value="1"/>
</dbReference>
<dbReference type="SUPFAM" id="SSF54556">
    <property type="entry name" value="Chitinase insertion domain"/>
    <property type="match status" value="1"/>
</dbReference>
<comment type="similarity">
    <text evidence="6">Belongs to the secreted LysM effector family.</text>
</comment>
<comment type="caution">
    <text evidence="9">The sequence shown here is derived from an EMBL/GenBank/DDBJ whole genome shotgun (WGS) entry which is preliminary data.</text>
</comment>
<dbReference type="SUPFAM" id="SSF54106">
    <property type="entry name" value="LysM domain"/>
    <property type="match status" value="1"/>
</dbReference>
<accession>A0A0B2XHE4</accession>
<organism evidence="9 10">
    <name type="scientific">Metarhizium robertsii (strain ARSEF 23 / ATCC MYA-3075)</name>
    <name type="common">Metarhizium anisopliae (strain ARSEF 23)</name>
    <dbReference type="NCBI Taxonomy" id="655844"/>
    <lineage>
        <taxon>Eukaryota</taxon>
        <taxon>Fungi</taxon>
        <taxon>Dikarya</taxon>
        <taxon>Ascomycota</taxon>
        <taxon>Pezizomycotina</taxon>
        <taxon>Sordariomycetes</taxon>
        <taxon>Hypocreomycetidae</taxon>
        <taxon>Hypocreales</taxon>
        <taxon>Clavicipitaceae</taxon>
        <taxon>Metarhizium</taxon>
    </lineage>
</organism>
<protein>
    <recommendedName>
        <fullName evidence="2">chitinase</fullName>
        <ecNumber evidence="2">3.2.1.14</ecNumber>
    </recommendedName>
</protein>
<dbReference type="PROSITE" id="PS51782">
    <property type="entry name" value="LYSM"/>
    <property type="match status" value="2"/>
</dbReference>
<proteinExistence type="inferred from homology"/>
<dbReference type="GO" id="GO:0008843">
    <property type="term" value="F:endochitinase activity"/>
    <property type="evidence" value="ECO:0007669"/>
    <property type="project" value="UniProtKB-EC"/>
</dbReference>